<name>A0ABQ4BAA4_9ACTN</name>
<accession>A0ABQ4BAA4</accession>
<comment type="caution">
    <text evidence="1">The sequence shown here is derived from an EMBL/GenBank/DDBJ whole genome shotgun (WGS) entry which is preliminary data.</text>
</comment>
<dbReference type="EMBL" id="BOMS01000049">
    <property type="protein sequence ID" value="GIE67581.1"/>
    <property type="molecule type" value="Genomic_DNA"/>
</dbReference>
<gene>
    <name evidence="1" type="ORF">Apa02nite_036890</name>
</gene>
<protein>
    <submittedName>
        <fullName evidence="1">Uncharacterized protein</fullName>
    </submittedName>
</protein>
<dbReference type="Proteomes" id="UP000624709">
    <property type="component" value="Unassembled WGS sequence"/>
</dbReference>
<sequence>MLVGVLGETVVVEDLADHVETDHGPAAHAAGQLDLSDRALGPETVTFGVDIAAGRVEHDDGGRDGSQSILHME</sequence>
<organism evidence="1 2">
    <name type="scientific">Actinoplanes palleronii</name>
    <dbReference type="NCBI Taxonomy" id="113570"/>
    <lineage>
        <taxon>Bacteria</taxon>
        <taxon>Bacillati</taxon>
        <taxon>Actinomycetota</taxon>
        <taxon>Actinomycetes</taxon>
        <taxon>Micromonosporales</taxon>
        <taxon>Micromonosporaceae</taxon>
        <taxon>Actinoplanes</taxon>
    </lineage>
</organism>
<keyword evidence="2" id="KW-1185">Reference proteome</keyword>
<evidence type="ECO:0000313" key="2">
    <source>
        <dbReference type="Proteomes" id="UP000624709"/>
    </source>
</evidence>
<proteinExistence type="predicted"/>
<reference evidence="1 2" key="1">
    <citation type="submission" date="2021-01" db="EMBL/GenBank/DDBJ databases">
        <title>Whole genome shotgun sequence of Actinoplanes palleronii NBRC 14916.</title>
        <authorList>
            <person name="Komaki H."/>
            <person name="Tamura T."/>
        </authorList>
    </citation>
    <scope>NUCLEOTIDE SEQUENCE [LARGE SCALE GENOMIC DNA]</scope>
    <source>
        <strain evidence="1 2">NBRC 14916</strain>
    </source>
</reference>
<evidence type="ECO:0000313" key="1">
    <source>
        <dbReference type="EMBL" id="GIE67581.1"/>
    </source>
</evidence>